<dbReference type="EMBL" id="VSSQ01009365">
    <property type="protein sequence ID" value="MPM41419.1"/>
    <property type="molecule type" value="Genomic_DNA"/>
</dbReference>
<evidence type="ECO:0000313" key="1">
    <source>
        <dbReference type="EMBL" id="MPM41419.1"/>
    </source>
</evidence>
<proteinExistence type="predicted"/>
<organism evidence="1">
    <name type="scientific">bioreactor metagenome</name>
    <dbReference type="NCBI Taxonomy" id="1076179"/>
    <lineage>
        <taxon>unclassified sequences</taxon>
        <taxon>metagenomes</taxon>
        <taxon>ecological metagenomes</taxon>
    </lineage>
</organism>
<comment type="caution">
    <text evidence="1">The sequence shown here is derived from an EMBL/GenBank/DDBJ whole genome shotgun (WGS) entry which is preliminary data.</text>
</comment>
<reference evidence="1" key="1">
    <citation type="submission" date="2019-08" db="EMBL/GenBank/DDBJ databases">
        <authorList>
            <person name="Kucharzyk K."/>
            <person name="Murdoch R.W."/>
            <person name="Higgins S."/>
            <person name="Loffler F."/>
        </authorList>
    </citation>
    <scope>NUCLEOTIDE SEQUENCE</scope>
</reference>
<sequence>MDHLSSAQASCDHEHGACQNGGSVGEAAQCVLGLQTAGDDQ</sequence>
<dbReference type="AlphaFoldDB" id="A0A644ZKM0"/>
<gene>
    <name evidence="1" type="ORF">SDC9_88074</name>
</gene>
<name>A0A644ZKM0_9ZZZZ</name>
<accession>A0A644ZKM0</accession>
<protein>
    <submittedName>
        <fullName evidence="1">Uncharacterized protein</fullName>
    </submittedName>
</protein>